<comment type="similarity">
    <text evidence="1">Belongs to the disease resistance NB-LRR family.</text>
</comment>
<protein>
    <recommendedName>
        <fullName evidence="11">Rx N-terminal domain-containing protein</fullName>
    </recommendedName>
</protein>
<organism evidence="9 10">
    <name type="scientific">Eragrostis curvula</name>
    <name type="common">weeping love grass</name>
    <dbReference type="NCBI Taxonomy" id="38414"/>
    <lineage>
        <taxon>Eukaryota</taxon>
        <taxon>Viridiplantae</taxon>
        <taxon>Streptophyta</taxon>
        <taxon>Embryophyta</taxon>
        <taxon>Tracheophyta</taxon>
        <taxon>Spermatophyta</taxon>
        <taxon>Magnoliopsida</taxon>
        <taxon>Liliopsida</taxon>
        <taxon>Poales</taxon>
        <taxon>Poaceae</taxon>
        <taxon>PACMAD clade</taxon>
        <taxon>Chloridoideae</taxon>
        <taxon>Eragrostideae</taxon>
        <taxon>Eragrostidinae</taxon>
        <taxon>Eragrostis</taxon>
    </lineage>
</organism>
<keyword evidence="10" id="KW-1185">Reference proteome</keyword>
<keyword evidence="5" id="KW-0611">Plant defense</keyword>
<dbReference type="InterPro" id="IPR002182">
    <property type="entry name" value="NB-ARC"/>
</dbReference>
<evidence type="ECO:0000259" key="7">
    <source>
        <dbReference type="Pfam" id="PF00931"/>
    </source>
</evidence>
<feature type="domain" description="Disease resistance N-terminal" evidence="8">
    <location>
        <begin position="7"/>
        <end position="98"/>
    </location>
</feature>
<dbReference type="Pfam" id="PF00931">
    <property type="entry name" value="NB-ARC"/>
    <property type="match status" value="1"/>
</dbReference>
<dbReference type="Gramene" id="TVU39741">
    <property type="protein sequence ID" value="TVU39741"/>
    <property type="gene ID" value="EJB05_13180"/>
</dbReference>
<dbReference type="Proteomes" id="UP000324897">
    <property type="component" value="Chromosome 4"/>
</dbReference>
<dbReference type="OrthoDB" id="690251at2759"/>
<dbReference type="AlphaFoldDB" id="A0A5J9VVR9"/>
<evidence type="ECO:0000313" key="10">
    <source>
        <dbReference type="Proteomes" id="UP000324897"/>
    </source>
</evidence>
<evidence type="ECO:0000256" key="4">
    <source>
        <dbReference type="ARBA" id="ARBA00022741"/>
    </source>
</evidence>
<dbReference type="EMBL" id="RWGY01000007">
    <property type="protein sequence ID" value="TVU39741.1"/>
    <property type="molecule type" value="Genomic_DNA"/>
</dbReference>
<proteinExistence type="inferred from homology"/>
<dbReference type="Gene3D" id="3.40.50.300">
    <property type="entry name" value="P-loop containing nucleotide triphosphate hydrolases"/>
    <property type="match status" value="1"/>
</dbReference>
<evidence type="ECO:0000259" key="8">
    <source>
        <dbReference type="Pfam" id="PF18052"/>
    </source>
</evidence>
<evidence type="ECO:0000256" key="5">
    <source>
        <dbReference type="ARBA" id="ARBA00022821"/>
    </source>
</evidence>
<dbReference type="Gene3D" id="1.20.5.4130">
    <property type="match status" value="1"/>
</dbReference>
<dbReference type="Pfam" id="PF18052">
    <property type="entry name" value="Rx_N"/>
    <property type="match status" value="1"/>
</dbReference>
<evidence type="ECO:0000313" key="9">
    <source>
        <dbReference type="EMBL" id="TVU39741.1"/>
    </source>
</evidence>
<keyword evidence="3" id="KW-0677">Repeat</keyword>
<dbReference type="CDD" id="cd14798">
    <property type="entry name" value="RX-CC_like"/>
    <property type="match status" value="1"/>
</dbReference>
<sequence length="285" mass="32653">MELATGALGILLPKLAQLLKDEYNLQASVRKDVEYLSRELESMHVALRKVGGVPSEQLDEQIKVWARDVRELSYDMEDTVDTFLVSVGSSDRHKGFIKKMVELFSKGKTRHQIAEEIKDIRDRVKEVAERRDRYRIDTLNPPTTVSATTTMMDPRITSLYTKASDLVGIDKARDHIISKLTKGDNTSMPQQKIVSIVGFGGVGKTTLAKTVYDKIKRQFKSTAFVSVSRNPDMKKVFKDMLYELDKEKHNNIHNATRDERHLIDQLREFLHNKRYTSFSACKPFS</sequence>
<dbReference type="GO" id="GO:0043531">
    <property type="term" value="F:ADP binding"/>
    <property type="evidence" value="ECO:0007669"/>
    <property type="project" value="InterPro"/>
</dbReference>
<feature type="domain" description="NB-ARC" evidence="7">
    <location>
        <begin position="172"/>
        <end position="275"/>
    </location>
</feature>
<accession>A0A5J9VVR9</accession>
<dbReference type="InterPro" id="IPR027417">
    <property type="entry name" value="P-loop_NTPase"/>
</dbReference>
<gene>
    <name evidence="9" type="ORF">EJB05_13180</name>
</gene>
<dbReference type="SUPFAM" id="SSF52540">
    <property type="entry name" value="P-loop containing nucleoside triphosphate hydrolases"/>
    <property type="match status" value="1"/>
</dbReference>
<reference evidence="9 10" key="1">
    <citation type="journal article" date="2019" name="Sci. Rep.">
        <title>A high-quality genome of Eragrostis curvula grass provides insights into Poaceae evolution and supports new strategies to enhance forage quality.</title>
        <authorList>
            <person name="Carballo J."/>
            <person name="Santos B.A.C.M."/>
            <person name="Zappacosta D."/>
            <person name="Garbus I."/>
            <person name="Selva J.P."/>
            <person name="Gallo C.A."/>
            <person name="Diaz A."/>
            <person name="Albertini E."/>
            <person name="Caccamo M."/>
            <person name="Echenique V."/>
        </authorList>
    </citation>
    <scope>NUCLEOTIDE SEQUENCE [LARGE SCALE GENOMIC DNA]</scope>
    <source>
        <strain evidence="10">cv. Victoria</strain>
        <tissue evidence="9">Leaf</tissue>
    </source>
</reference>
<feature type="non-terminal residue" evidence="9">
    <location>
        <position position="1"/>
    </location>
</feature>
<evidence type="ECO:0000256" key="2">
    <source>
        <dbReference type="ARBA" id="ARBA00022614"/>
    </source>
</evidence>
<name>A0A5J9VVR9_9POAL</name>
<dbReference type="PANTHER" id="PTHR19338:SF75">
    <property type="entry name" value="OS08G0170100 PROTEIN"/>
    <property type="match status" value="1"/>
</dbReference>
<evidence type="ECO:0000256" key="6">
    <source>
        <dbReference type="SAM" id="Coils"/>
    </source>
</evidence>
<keyword evidence="6" id="KW-0175">Coiled coil</keyword>
<comment type="caution">
    <text evidence="9">The sequence shown here is derived from an EMBL/GenBank/DDBJ whole genome shotgun (WGS) entry which is preliminary data.</text>
</comment>
<evidence type="ECO:0008006" key="11">
    <source>
        <dbReference type="Google" id="ProtNLM"/>
    </source>
</evidence>
<keyword evidence="4" id="KW-0547">Nucleotide-binding</keyword>
<feature type="coiled-coil region" evidence="6">
    <location>
        <begin position="110"/>
        <end position="137"/>
    </location>
</feature>
<evidence type="ECO:0000256" key="1">
    <source>
        <dbReference type="ARBA" id="ARBA00008894"/>
    </source>
</evidence>
<dbReference type="InterPro" id="IPR038005">
    <property type="entry name" value="RX-like_CC"/>
</dbReference>
<dbReference type="GO" id="GO:0006952">
    <property type="term" value="P:defense response"/>
    <property type="evidence" value="ECO:0007669"/>
    <property type="project" value="UniProtKB-KW"/>
</dbReference>
<dbReference type="PANTHER" id="PTHR19338">
    <property type="entry name" value="TRANSLOCASE OF INNER MITOCHONDRIAL MEMBRANE 13 HOMOLOG"/>
    <property type="match status" value="1"/>
</dbReference>
<dbReference type="InterPro" id="IPR041118">
    <property type="entry name" value="Rx_N"/>
</dbReference>
<evidence type="ECO:0000256" key="3">
    <source>
        <dbReference type="ARBA" id="ARBA00022737"/>
    </source>
</evidence>
<keyword evidence="2" id="KW-0433">Leucine-rich repeat</keyword>